<accession>A0A1X0DBJ6</accession>
<evidence type="ECO:0000313" key="3">
    <source>
        <dbReference type="Proteomes" id="UP000192801"/>
    </source>
</evidence>
<dbReference type="OrthoDB" id="3831049at2"/>
<reference evidence="2 3" key="1">
    <citation type="submission" date="2016-12" db="EMBL/GenBank/DDBJ databases">
        <title>The new phylogeny of genus Mycobacterium.</title>
        <authorList>
            <person name="Tortoli E."/>
            <person name="Trovato A."/>
            <person name="Cirillo D.M."/>
        </authorList>
    </citation>
    <scope>NUCLEOTIDE SEQUENCE [LARGE SCALE GENOMIC DNA]</scope>
    <source>
        <strain evidence="2 3">DSM 45130</strain>
    </source>
</reference>
<proteinExistence type="predicted"/>
<feature type="region of interest" description="Disordered" evidence="1">
    <location>
        <begin position="1"/>
        <end position="48"/>
    </location>
</feature>
<gene>
    <name evidence="2" type="ORF">BST26_12840</name>
</gene>
<feature type="compositionally biased region" description="Acidic residues" evidence="1">
    <location>
        <begin position="11"/>
        <end position="25"/>
    </location>
</feature>
<evidence type="ECO:0000313" key="2">
    <source>
        <dbReference type="EMBL" id="ORA69751.1"/>
    </source>
</evidence>
<dbReference type="STRING" id="444597.BST26_12840"/>
<dbReference type="AlphaFoldDB" id="A0A1X0DBJ6"/>
<dbReference type="RefSeq" id="WP_083031424.1">
    <property type="nucleotide sequence ID" value="NZ_AP022618.1"/>
</dbReference>
<keyword evidence="3" id="KW-1185">Reference proteome</keyword>
<dbReference type="Proteomes" id="UP000192801">
    <property type="component" value="Unassembled WGS sequence"/>
</dbReference>
<evidence type="ECO:0000256" key="1">
    <source>
        <dbReference type="SAM" id="MobiDB-lite"/>
    </source>
</evidence>
<protein>
    <submittedName>
        <fullName evidence="2">Uncharacterized protein</fullName>
    </submittedName>
</protein>
<name>A0A1X0DBJ6_9MYCO</name>
<organism evidence="2 3">
    <name type="scientific">Mycolicibacterium insubricum</name>
    <dbReference type="NCBI Taxonomy" id="444597"/>
    <lineage>
        <taxon>Bacteria</taxon>
        <taxon>Bacillati</taxon>
        <taxon>Actinomycetota</taxon>
        <taxon>Actinomycetes</taxon>
        <taxon>Mycobacteriales</taxon>
        <taxon>Mycobacteriaceae</taxon>
        <taxon>Mycolicibacterium</taxon>
    </lineage>
</organism>
<comment type="caution">
    <text evidence="2">The sequence shown here is derived from an EMBL/GenBank/DDBJ whole genome shotgun (WGS) entry which is preliminary data.</text>
</comment>
<feature type="compositionally biased region" description="Basic and acidic residues" evidence="1">
    <location>
        <begin position="1"/>
        <end position="10"/>
    </location>
</feature>
<dbReference type="EMBL" id="MVHS01000029">
    <property type="protein sequence ID" value="ORA69751.1"/>
    <property type="molecule type" value="Genomic_DNA"/>
</dbReference>
<sequence length="151" mass="16171">MSDTETRPDGADNDETDATDTDTAETVDNPGDGQLDGNADNSKTLDDLRRLRNENAALRARTKAAEELADKAARRLHRALVESTHRLEYADDLPFDPEHLDDDTKLTAALDALLAERPGRAKRAVVGDAGQGKRGGADPGVDLLGILRGGK</sequence>